<keyword evidence="5 6" id="KW-0472">Membrane</keyword>
<comment type="similarity">
    <text evidence="2 6">Belongs to the adaptor complexes large subunit family.</text>
</comment>
<dbReference type="Proteomes" id="UP000001396">
    <property type="component" value="Unassembled WGS sequence"/>
</dbReference>
<sequence>MSNNTPYQPYRDNSGGVRIDISGRTTTNTSPNNNNNRQIGSASAAESNNQNNQNNNNYFSDLKKGEIAELRYLLKNASNERDGEKIRSSLQRIIYYMTMGIDVSPLFPDIIMVVNTTDLIIKKLVYLYICHYAVHGDNDSLLLLVINTLCLDFQDSNPMVRGLALRSLCSFDSQTTFEYSFKCVMKSLGDPSAYVRKTGLIGLAKLYHVTPEDQRDSTFGDLIPKVYGMIMDQDPQVIVNTLYTLDEIRPNWQVSQQVTRHLMAKFKEANEWGQTAIVNTIQRYNLINEDEIYDFLNFFDDKLKYSNSSLVLSIVKLFLKITENDSNIHEQVFGRLKDPLITLMECSTFDSYEISYAVLSHIYLIISRAPTLFQPDYRYFYCLNKDPLYIKSLKVKILKDLVNHTTVNDILSELSEYVYTYNYNSNNNNNNSSNNNNNDSSTIVDNSNNNNNDISFLKEVIDTIVSIGCSLEEKSESVLDVLLEFLYSDRLDTVVAFCVVALKDYLRVYPESAAKVLPLVTDKLLVLNDSDAIESLLWMLAEYQDDSRYHGNINSGDGNTNIVYIIEKFLDDHSTTPNKFKSSLATNVKIQLLTTCTRLFANQKTSGEIYPILLRLFKACSSIDCDPALRDQCLYYYRLLLYDIDKATKIINTKIDKNESSIFVEDEILEYRDKIFDEFNTLSIIYGKPSSSYIKPPTSVALILSPLSTSIPSSPTMKHQSQQPQQSQTPDLLLEFETSSQQIVDNFTLESQTEIQPEDFQENWLNFEEGHRFDIQLEKLIDTNEMEKLLTSKGIMCLAFGSVAGVTKLYYYAQEIENGPLFLLEILINEKTLLMTLCFKSNNQKRLHNKLVPLFLSTLSKLIPNI</sequence>
<dbReference type="RefSeq" id="XP_020432628.1">
    <property type="nucleotide sequence ID" value="XM_020578180.1"/>
</dbReference>
<evidence type="ECO:0000256" key="7">
    <source>
        <dbReference type="SAM" id="MobiDB-lite"/>
    </source>
</evidence>
<dbReference type="PANTHER" id="PTHR11134">
    <property type="entry name" value="ADAPTOR COMPLEX SUBUNIT BETA FAMILY MEMBER"/>
    <property type="match status" value="1"/>
</dbReference>
<organism evidence="9 10">
    <name type="scientific">Heterostelium pallidum (strain ATCC 26659 / Pp 5 / PN500)</name>
    <name type="common">Cellular slime mold</name>
    <name type="synonym">Polysphondylium pallidum</name>
    <dbReference type="NCBI Taxonomy" id="670386"/>
    <lineage>
        <taxon>Eukaryota</taxon>
        <taxon>Amoebozoa</taxon>
        <taxon>Evosea</taxon>
        <taxon>Eumycetozoa</taxon>
        <taxon>Dictyostelia</taxon>
        <taxon>Acytosteliales</taxon>
        <taxon>Acytosteliaceae</taxon>
        <taxon>Heterostelium</taxon>
    </lineage>
</organism>
<evidence type="ECO:0000256" key="3">
    <source>
        <dbReference type="ARBA" id="ARBA00022448"/>
    </source>
</evidence>
<name>D3BF27_HETP5</name>
<dbReference type="SUPFAM" id="SSF48371">
    <property type="entry name" value="ARM repeat"/>
    <property type="match status" value="1"/>
</dbReference>
<feature type="compositionally biased region" description="Low complexity" evidence="7">
    <location>
        <begin position="25"/>
        <end position="36"/>
    </location>
</feature>
<evidence type="ECO:0000256" key="2">
    <source>
        <dbReference type="ARBA" id="ARBA00006613"/>
    </source>
</evidence>
<dbReference type="GO" id="GO:0006886">
    <property type="term" value="P:intracellular protein transport"/>
    <property type="evidence" value="ECO:0007669"/>
    <property type="project" value="InterPro"/>
</dbReference>
<dbReference type="InParanoid" id="D3BF27"/>
<dbReference type="InterPro" id="IPR012295">
    <property type="entry name" value="TBP_dom_sf"/>
</dbReference>
<feature type="compositionally biased region" description="Low complexity" evidence="7">
    <location>
        <begin position="48"/>
        <end position="57"/>
    </location>
</feature>
<feature type="compositionally biased region" description="Polar residues" evidence="7">
    <location>
        <begin position="37"/>
        <end position="47"/>
    </location>
</feature>
<evidence type="ECO:0000259" key="8">
    <source>
        <dbReference type="SMART" id="SM01020"/>
    </source>
</evidence>
<evidence type="ECO:0000256" key="6">
    <source>
        <dbReference type="PIRNR" id="PIRNR002291"/>
    </source>
</evidence>
<comment type="subcellular location">
    <subcellularLocation>
        <location evidence="1">Endomembrane system</location>
    </subcellularLocation>
</comment>
<dbReference type="InterPro" id="IPR016342">
    <property type="entry name" value="AP_complex_bsu_1_2_4"/>
</dbReference>
<dbReference type="AlphaFoldDB" id="D3BF27"/>
<dbReference type="PIRSF" id="PIRSF002291">
    <property type="entry name" value="AP_complex_beta"/>
    <property type="match status" value="1"/>
</dbReference>
<comment type="caution">
    <text evidence="9">The sequence shown here is derived from an EMBL/GenBank/DDBJ whole genome shotgun (WGS) entry which is preliminary data.</text>
</comment>
<dbReference type="Pfam" id="PF01602">
    <property type="entry name" value="Adaptin_N"/>
    <property type="match status" value="1"/>
</dbReference>
<accession>D3BF27</accession>
<evidence type="ECO:0000256" key="5">
    <source>
        <dbReference type="ARBA" id="ARBA00023136"/>
    </source>
</evidence>
<dbReference type="Pfam" id="PF09066">
    <property type="entry name" value="B2-adapt-app_C"/>
    <property type="match status" value="1"/>
</dbReference>
<keyword evidence="10" id="KW-1185">Reference proteome</keyword>
<dbReference type="InterPro" id="IPR026739">
    <property type="entry name" value="AP_beta"/>
</dbReference>
<evidence type="ECO:0000313" key="10">
    <source>
        <dbReference type="Proteomes" id="UP000001396"/>
    </source>
</evidence>
<feature type="region of interest" description="Disordered" evidence="7">
    <location>
        <begin position="1"/>
        <end position="58"/>
    </location>
</feature>
<reference evidence="9 10" key="1">
    <citation type="journal article" date="2011" name="Genome Res.">
        <title>Phylogeny-wide analysis of social amoeba genomes highlights ancient origins for complex intercellular communication.</title>
        <authorList>
            <person name="Heidel A.J."/>
            <person name="Lawal H.M."/>
            <person name="Felder M."/>
            <person name="Schilde C."/>
            <person name="Helps N.R."/>
            <person name="Tunggal B."/>
            <person name="Rivero F."/>
            <person name="John U."/>
            <person name="Schleicher M."/>
            <person name="Eichinger L."/>
            <person name="Platzer M."/>
            <person name="Noegel A.A."/>
            <person name="Schaap P."/>
            <person name="Gloeckner G."/>
        </authorList>
    </citation>
    <scope>NUCLEOTIDE SEQUENCE [LARGE SCALE GENOMIC DNA]</scope>
    <source>
        <strain evidence="10">ATCC 26659 / Pp 5 / PN500</strain>
    </source>
</reference>
<dbReference type="FunCoup" id="D3BF27">
    <property type="interactions" value="50"/>
</dbReference>
<evidence type="ECO:0000256" key="4">
    <source>
        <dbReference type="ARBA" id="ARBA00022927"/>
    </source>
</evidence>
<keyword evidence="4 6" id="KW-0653">Protein transport</keyword>
<dbReference type="InterPro" id="IPR011989">
    <property type="entry name" value="ARM-like"/>
</dbReference>
<dbReference type="STRING" id="670386.D3BF27"/>
<protein>
    <recommendedName>
        <fullName evidence="6">AP complex subunit beta</fullName>
    </recommendedName>
</protein>
<dbReference type="GO" id="GO:0016192">
    <property type="term" value="P:vesicle-mediated transport"/>
    <property type="evidence" value="ECO:0007669"/>
    <property type="project" value="InterPro"/>
</dbReference>
<dbReference type="GeneID" id="31362825"/>
<dbReference type="Gene3D" id="1.25.10.10">
    <property type="entry name" value="Leucine-rich Repeat Variant"/>
    <property type="match status" value="1"/>
</dbReference>
<evidence type="ECO:0000313" key="9">
    <source>
        <dbReference type="EMBL" id="EFA80508.1"/>
    </source>
</evidence>
<proteinExistence type="inferred from homology"/>
<keyword evidence="3 6" id="KW-0813">Transport</keyword>
<dbReference type="InterPro" id="IPR015151">
    <property type="entry name" value="B-adaptin_app_sub_C"/>
</dbReference>
<gene>
    <name evidence="9" type="primary">ap4b1</name>
    <name evidence="9" type="ORF">PPL_07344</name>
</gene>
<dbReference type="InterPro" id="IPR016024">
    <property type="entry name" value="ARM-type_fold"/>
</dbReference>
<dbReference type="InterPro" id="IPR002553">
    <property type="entry name" value="Clathrin/coatomer_adapt-like_N"/>
</dbReference>
<evidence type="ECO:0000256" key="1">
    <source>
        <dbReference type="ARBA" id="ARBA00004308"/>
    </source>
</evidence>
<feature type="region of interest" description="Disordered" evidence="7">
    <location>
        <begin position="426"/>
        <end position="445"/>
    </location>
</feature>
<dbReference type="EMBL" id="ADBJ01000031">
    <property type="protein sequence ID" value="EFA80508.1"/>
    <property type="molecule type" value="Genomic_DNA"/>
</dbReference>
<dbReference type="GO" id="GO:0030131">
    <property type="term" value="C:clathrin adaptor complex"/>
    <property type="evidence" value="ECO:0007669"/>
    <property type="project" value="InterPro"/>
</dbReference>
<dbReference type="SMART" id="SM01020">
    <property type="entry name" value="B2-adapt-app_C"/>
    <property type="match status" value="1"/>
</dbReference>
<dbReference type="GO" id="GO:0012505">
    <property type="term" value="C:endomembrane system"/>
    <property type="evidence" value="ECO:0007669"/>
    <property type="project" value="UniProtKB-SubCell"/>
</dbReference>
<feature type="domain" description="Beta-adaptin appendage C-terminal subdomain" evidence="8">
    <location>
        <begin position="747"/>
        <end position="857"/>
    </location>
</feature>
<dbReference type="Gene3D" id="3.30.310.10">
    <property type="entry name" value="TATA-Binding Protein"/>
    <property type="match status" value="1"/>
</dbReference>
<dbReference type="OMA" id="ANCMHAL"/>
<dbReference type="GO" id="GO:0030276">
    <property type="term" value="F:clathrin binding"/>
    <property type="evidence" value="ECO:0007669"/>
    <property type="project" value="InterPro"/>
</dbReference>